<accession>A0AA48RAV5</accession>
<proteinExistence type="predicted"/>
<dbReference type="AlphaFoldDB" id="A0AA48RAV5"/>
<organism evidence="1">
    <name type="scientific">freshwater sediment metagenome</name>
    <dbReference type="NCBI Taxonomy" id="556182"/>
    <lineage>
        <taxon>unclassified sequences</taxon>
        <taxon>metagenomes</taxon>
        <taxon>ecological metagenomes</taxon>
    </lineage>
</organism>
<evidence type="ECO:0000313" key="1">
    <source>
        <dbReference type="EMBL" id="CAJ0891154.1"/>
    </source>
</evidence>
<protein>
    <recommendedName>
        <fullName evidence="2">ABC transporter substrate-binding protein</fullName>
    </recommendedName>
</protein>
<gene>
    <name evidence="1" type="ORF">AMST5_04110</name>
</gene>
<dbReference type="Pfam" id="PF06226">
    <property type="entry name" value="DUF1007"/>
    <property type="match status" value="1"/>
</dbReference>
<sequence>MSLRLLLLALLLTLGGTVTVRAHPHVWVAVRSEVVFAPDGRITGVRHAWEFDEMYSAFAVQGLGKNGKPPTRDELAPIAKTNVESLAEFDYFTYAKQNSAKAAFKAPEDVYLEADDKKIVTLHFFLPLETPVAAKKPFSFQVYDPTYFVSFALEKKDPVKLAQAPQGCSVSLVEPAPLVATDNQKLSEAFFQNMSPGADFGMKLATRAIVACP</sequence>
<evidence type="ECO:0008006" key="2">
    <source>
        <dbReference type="Google" id="ProtNLM"/>
    </source>
</evidence>
<reference evidence="1" key="1">
    <citation type="submission" date="2023-07" db="EMBL/GenBank/DDBJ databases">
        <authorList>
            <person name="Pelsma A.J. K."/>
        </authorList>
    </citation>
    <scope>NUCLEOTIDE SEQUENCE</scope>
</reference>
<name>A0AA48RAV5_9ZZZZ</name>
<dbReference type="EMBL" id="OY288114">
    <property type="protein sequence ID" value="CAJ0891154.1"/>
    <property type="molecule type" value="Genomic_DNA"/>
</dbReference>
<dbReference type="InterPro" id="IPR010412">
    <property type="entry name" value="DUF1007"/>
</dbReference>